<dbReference type="EMBL" id="AWGH01000018">
    <property type="protein sequence ID" value="ODN92007.1"/>
    <property type="molecule type" value="Genomic_DNA"/>
</dbReference>
<organism evidence="2 3">
    <name type="scientific">Cryptococcus wingfieldii CBS 7118</name>
    <dbReference type="NCBI Taxonomy" id="1295528"/>
    <lineage>
        <taxon>Eukaryota</taxon>
        <taxon>Fungi</taxon>
        <taxon>Dikarya</taxon>
        <taxon>Basidiomycota</taxon>
        <taxon>Agaricomycotina</taxon>
        <taxon>Tremellomycetes</taxon>
        <taxon>Tremellales</taxon>
        <taxon>Cryptococcaceae</taxon>
        <taxon>Cryptococcus</taxon>
    </lineage>
</organism>
<dbReference type="GeneID" id="30194891"/>
<dbReference type="OrthoDB" id="10533197at2759"/>
<evidence type="ECO:0000256" key="1">
    <source>
        <dbReference type="SAM" id="MobiDB-lite"/>
    </source>
</evidence>
<dbReference type="Proteomes" id="UP000094819">
    <property type="component" value="Unassembled WGS sequence"/>
</dbReference>
<accession>A0A1E3ITS0</accession>
<proteinExistence type="predicted"/>
<reference evidence="2 3" key="1">
    <citation type="submission" date="2016-06" db="EMBL/GenBank/DDBJ databases">
        <title>Evolution of pathogenesis and genome organization in the Tremellales.</title>
        <authorList>
            <person name="Cuomo C."/>
            <person name="Litvintseva A."/>
            <person name="Heitman J."/>
            <person name="Chen Y."/>
            <person name="Sun S."/>
            <person name="Springer D."/>
            <person name="Dromer F."/>
            <person name="Young S."/>
            <person name="Zeng Q."/>
            <person name="Chapman S."/>
            <person name="Gujja S."/>
            <person name="Saif S."/>
            <person name="Birren B."/>
        </authorList>
    </citation>
    <scope>NUCLEOTIDE SEQUENCE [LARGE SCALE GENOMIC DNA]</scope>
    <source>
        <strain evidence="2 3">CBS 7118</strain>
    </source>
</reference>
<name>A0A1E3ITS0_9TREE</name>
<comment type="caution">
    <text evidence="2">The sequence shown here is derived from an EMBL/GenBank/DDBJ whole genome shotgun (WGS) entry which is preliminary data.</text>
</comment>
<dbReference type="AlphaFoldDB" id="A0A1E3ITS0"/>
<evidence type="ECO:0000313" key="2">
    <source>
        <dbReference type="EMBL" id="ODN92007.1"/>
    </source>
</evidence>
<sequence>MLRQGSMIRVHVIPLNGQDPQIWPSTMFEKQQNLIYPKGITPNHMDNEWVKRTIEKKEERDNKGKPKFWVKLEHKFSHCVLRWKEISWEELATQVTQDAATAHAARLAATCAKSGRISRNSGSEGEILPSDNVTPYIDSPAPSPVTRVELRPSMILSCGKSLDSPLHTGLLPSGRILEPSAPVVMNDKGDGTRRMVMIRKQIDKWKEVLEEFPQTKMDCMRHVDRLEKEMADMRDRCSEIW</sequence>
<evidence type="ECO:0000313" key="3">
    <source>
        <dbReference type="Proteomes" id="UP000094819"/>
    </source>
</evidence>
<protein>
    <submittedName>
        <fullName evidence="2">Uncharacterized protein</fullName>
    </submittedName>
</protein>
<feature type="region of interest" description="Disordered" evidence="1">
    <location>
        <begin position="116"/>
        <end position="139"/>
    </location>
</feature>
<keyword evidence="3" id="KW-1185">Reference proteome</keyword>
<gene>
    <name evidence="2" type="ORF">L198_05679</name>
</gene>
<dbReference type="RefSeq" id="XP_019030141.1">
    <property type="nucleotide sequence ID" value="XM_019177757.1"/>
</dbReference>